<dbReference type="GO" id="GO:0009328">
    <property type="term" value="C:phenylalanine-tRNA ligase complex"/>
    <property type="evidence" value="ECO:0007669"/>
    <property type="project" value="TreeGrafter"/>
</dbReference>
<feature type="binding site" evidence="15">
    <location>
        <position position="460"/>
    </location>
    <ligand>
        <name>Mg(2+)</name>
        <dbReference type="ChEBI" id="CHEBI:18420"/>
        <note>shared with alpha subunit</note>
    </ligand>
</feature>
<dbReference type="Gene3D" id="2.40.50.140">
    <property type="entry name" value="Nucleic acid-binding proteins"/>
    <property type="match status" value="1"/>
</dbReference>
<evidence type="ECO:0000259" key="19">
    <source>
        <dbReference type="PROSITE" id="PS51483"/>
    </source>
</evidence>
<keyword evidence="5 16" id="KW-0820">tRNA-binding</keyword>
<protein>
    <recommendedName>
        <fullName evidence="15">Phenylalanine--tRNA ligase beta subunit</fullName>
        <ecNumber evidence="15">6.1.1.20</ecNumber>
    </recommendedName>
    <alternativeName>
        <fullName evidence="15">Phenylalanyl-tRNA synthetase beta subunit</fullName>
        <shortName evidence="15">PheRS</shortName>
    </alternativeName>
</protein>
<dbReference type="InterPro" id="IPR045864">
    <property type="entry name" value="aa-tRNA-synth_II/BPL/LPL"/>
</dbReference>
<keyword evidence="11 16" id="KW-0694">RNA-binding</keyword>
<dbReference type="Pfam" id="PF01588">
    <property type="entry name" value="tRNA_bind"/>
    <property type="match status" value="1"/>
</dbReference>
<dbReference type="PANTHER" id="PTHR10947:SF0">
    <property type="entry name" value="PHENYLALANINE--TRNA LIGASE BETA SUBUNIT"/>
    <property type="match status" value="1"/>
</dbReference>
<dbReference type="CDD" id="cd00769">
    <property type="entry name" value="PheRS_beta_core"/>
    <property type="match status" value="1"/>
</dbReference>
<dbReference type="SUPFAM" id="SSF46955">
    <property type="entry name" value="Putative DNA-binding domain"/>
    <property type="match status" value="1"/>
</dbReference>
<keyword evidence="8 15" id="KW-0547">Nucleotide-binding</keyword>
<dbReference type="Pfam" id="PF03483">
    <property type="entry name" value="B3_4"/>
    <property type="match status" value="1"/>
</dbReference>
<dbReference type="InterPro" id="IPR033714">
    <property type="entry name" value="tRNA_bind_bactPheRS"/>
</dbReference>
<dbReference type="PROSITE" id="PS51483">
    <property type="entry name" value="B5"/>
    <property type="match status" value="1"/>
</dbReference>
<dbReference type="InterPro" id="IPR020825">
    <property type="entry name" value="Phe-tRNA_synthase-like_B3/B4"/>
</dbReference>
<gene>
    <name evidence="15" type="primary">pheT</name>
    <name evidence="20" type="ORF">ENP34_11695</name>
</gene>
<evidence type="ECO:0000256" key="7">
    <source>
        <dbReference type="ARBA" id="ARBA00022723"/>
    </source>
</evidence>
<keyword evidence="13 15" id="KW-0030">Aminoacyl-tRNA synthetase</keyword>
<organism evidence="20">
    <name type="scientific">Thermorudis peleae</name>
    <dbReference type="NCBI Taxonomy" id="1382356"/>
    <lineage>
        <taxon>Bacteria</taxon>
        <taxon>Pseudomonadati</taxon>
        <taxon>Thermomicrobiota</taxon>
        <taxon>Thermomicrobia</taxon>
        <taxon>Thermomicrobia incertae sedis</taxon>
        <taxon>Thermorudis</taxon>
    </lineage>
</organism>
<evidence type="ECO:0000256" key="3">
    <source>
        <dbReference type="ARBA" id="ARBA00011209"/>
    </source>
</evidence>
<dbReference type="InterPro" id="IPR041616">
    <property type="entry name" value="PheRS_beta_core"/>
</dbReference>
<dbReference type="Gene3D" id="3.30.56.10">
    <property type="match status" value="2"/>
</dbReference>
<dbReference type="Pfam" id="PF03484">
    <property type="entry name" value="B5"/>
    <property type="match status" value="1"/>
</dbReference>
<keyword evidence="6 15" id="KW-0436">Ligase</keyword>
<evidence type="ECO:0000256" key="10">
    <source>
        <dbReference type="ARBA" id="ARBA00022842"/>
    </source>
</evidence>
<comment type="cofactor">
    <cofactor evidence="15">
        <name>Mg(2+)</name>
        <dbReference type="ChEBI" id="CHEBI:18420"/>
    </cofactor>
    <text evidence="15">Binds 2 magnesium ions per tetramer.</text>
</comment>
<evidence type="ECO:0000256" key="12">
    <source>
        <dbReference type="ARBA" id="ARBA00022917"/>
    </source>
</evidence>
<dbReference type="FunFam" id="3.50.40.10:FF:000001">
    <property type="entry name" value="Phenylalanine--tRNA ligase beta subunit"/>
    <property type="match status" value="1"/>
</dbReference>
<evidence type="ECO:0000256" key="9">
    <source>
        <dbReference type="ARBA" id="ARBA00022840"/>
    </source>
</evidence>
<evidence type="ECO:0000256" key="6">
    <source>
        <dbReference type="ARBA" id="ARBA00022598"/>
    </source>
</evidence>
<feature type="binding site" evidence="15">
    <location>
        <position position="469"/>
    </location>
    <ligand>
        <name>Mg(2+)</name>
        <dbReference type="ChEBI" id="CHEBI:18420"/>
        <note>shared with alpha subunit</note>
    </ligand>
</feature>
<feature type="domain" description="FDX-ACB" evidence="18">
    <location>
        <begin position="723"/>
        <end position="816"/>
    </location>
</feature>
<dbReference type="InterPro" id="IPR005147">
    <property type="entry name" value="tRNA_synthase_B5-dom"/>
</dbReference>
<dbReference type="InterPro" id="IPR012340">
    <property type="entry name" value="NA-bd_OB-fold"/>
</dbReference>
<dbReference type="HAMAP" id="MF_00283">
    <property type="entry name" value="Phe_tRNA_synth_beta1"/>
    <property type="match status" value="1"/>
</dbReference>
<dbReference type="Pfam" id="PF17759">
    <property type="entry name" value="tRNA_synthFbeta"/>
    <property type="match status" value="1"/>
</dbReference>
<evidence type="ECO:0000256" key="2">
    <source>
        <dbReference type="ARBA" id="ARBA00008653"/>
    </source>
</evidence>
<keyword evidence="7 15" id="KW-0479">Metal-binding</keyword>
<comment type="similarity">
    <text evidence="2 15">Belongs to the phenylalanyl-tRNA synthetase beta subunit family. Type 1 subfamily.</text>
</comment>
<dbReference type="Gene3D" id="3.30.930.10">
    <property type="entry name" value="Bira Bifunctional Protein, Domain 2"/>
    <property type="match status" value="1"/>
</dbReference>
<evidence type="ECO:0000256" key="14">
    <source>
        <dbReference type="ARBA" id="ARBA00049255"/>
    </source>
</evidence>
<dbReference type="CDD" id="cd02796">
    <property type="entry name" value="tRNA_bind_bactPheRS"/>
    <property type="match status" value="1"/>
</dbReference>
<dbReference type="SMART" id="SM00873">
    <property type="entry name" value="B3_4"/>
    <property type="match status" value="1"/>
</dbReference>
<comment type="subunit">
    <text evidence="3 15">Tetramer of two alpha and two beta subunits.</text>
</comment>
<dbReference type="SMART" id="SM00874">
    <property type="entry name" value="B5"/>
    <property type="match status" value="1"/>
</dbReference>
<reference evidence="20" key="1">
    <citation type="journal article" date="2020" name="mSystems">
        <title>Genome- and Community-Level Interaction Insights into Carbon Utilization and Element Cycling Functions of Hydrothermarchaeota in Hydrothermal Sediment.</title>
        <authorList>
            <person name="Zhou Z."/>
            <person name="Liu Y."/>
            <person name="Xu W."/>
            <person name="Pan J."/>
            <person name="Luo Z.H."/>
            <person name="Li M."/>
        </authorList>
    </citation>
    <scope>NUCLEOTIDE SEQUENCE [LARGE SCALE GENOMIC DNA]</scope>
    <source>
        <strain evidence="20">SpSt-210</strain>
    </source>
</reference>
<dbReference type="InterPro" id="IPR036690">
    <property type="entry name" value="Fdx_antiC-bd_sf"/>
</dbReference>
<dbReference type="GO" id="GO:0006432">
    <property type="term" value="P:phenylalanyl-tRNA aminoacylation"/>
    <property type="evidence" value="ECO:0007669"/>
    <property type="project" value="UniProtKB-UniRule"/>
</dbReference>
<comment type="caution">
    <text evidence="20">The sequence shown here is derived from an EMBL/GenBank/DDBJ whole genome shotgun (WGS) entry which is preliminary data.</text>
</comment>
<dbReference type="GO" id="GO:0000049">
    <property type="term" value="F:tRNA binding"/>
    <property type="evidence" value="ECO:0007669"/>
    <property type="project" value="UniProtKB-UniRule"/>
</dbReference>
<dbReference type="GO" id="GO:0000287">
    <property type="term" value="F:magnesium ion binding"/>
    <property type="evidence" value="ECO:0007669"/>
    <property type="project" value="UniProtKB-UniRule"/>
</dbReference>
<sequence>MKVPVRWLKELVPTELSAREIAERLTLAGLEVEAITEIGSTWDNIYVGVVERVEPHPNADRLVLATVDAGAHRLTVVTGAPNIAPGQKVALALPGATLYDGHSVEPKLVTLKPSTIRGVRSEGMVCSEKELGLSDEHEGIMVLHADAPVGVPLREYLGDQVLELEITPNLVHAFSVVGVARELGALIGQRVRYPERAPLSVSGPEGLVTIEAPDLCYRFVGVVIEDVRVGPSPWWIQQRLQAAGMRPINNVVDITNYVMLEWGQPQHAFDRDRLREGRIVVRRARPGETLETLDGVLRELDPDTLVIADAERPVGIAGVMGGLESEITDETRTVLLETANFEMRSIRRTARAQRLRTEASARFERGLDPNLAWEGAMRAVALFQQLIPGCRVTAVVDIYPNPRLPRQLCMPRSEIPRLLGVDFPDELVLDVLDRLEFQPELRQEDGRAVIVVQVPTYRSDVTIAADLVEEVARVVGYHELPEALPLGRTVPVEISPELRLVRAVQDTLAAAGLTEVITYPMVDDAALRALLPGAATFPDRYGFYPRPERELVRAVNPIRPEWAIMRPSLLPSLLRSAAENLKFNRAVAIFETGKVYLPRGLDELPDERRTLGCLLAGARHLRDLYHDERPVDYFDLKGVLETLLPRIGAPDPRFRPLAHPSLHPGRAAEILIKGQPVGILGEVHPEVVEAFEIDPDTRVVFAEIDLQRLLEIGLEPPRLRPVSRYQPVDQDFAVVVDEATPAAEVADAIMAGAGALAVSIRLFDIYRGPAIPAGKKSLAFRVTFSAPDRPLSDEELARLRERIEGHLRRRVKGELRR</sequence>
<dbReference type="GO" id="GO:0005524">
    <property type="term" value="F:ATP binding"/>
    <property type="evidence" value="ECO:0007669"/>
    <property type="project" value="UniProtKB-UniRule"/>
</dbReference>
<dbReference type="InterPro" id="IPR005146">
    <property type="entry name" value="B3/B4_tRNA-bd"/>
</dbReference>
<keyword evidence="4 15" id="KW-0963">Cytoplasm</keyword>
<dbReference type="SUPFAM" id="SSF54991">
    <property type="entry name" value="Anticodon-binding domain of PheRS"/>
    <property type="match status" value="1"/>
</dbReference>
<dbReference type="PROSITE" id="PS51447">
    <property type="entry name" value="FDX_ACB"/>
    <property type="match status" value="1"/>
</dbReference>
<dbReference type="SUPFAM" id="SSF56037">
    <property type="entry name" value="PheT/TilS domain"/>
    <property type="match status" value="1"/>
</dbReference>
<keyword evidence="10 15" id="KW-0460">Magnesium</keyword>
<keyword evidence="9 15" id="KW-0067">ATP-binding</keyword>
<dbReference type="Gene3D" id="3.30.70.380">
    <property type="entry name" value="Ferrodoxin-fold anticodon-binding domain"/>
    <property type="match status" value="1"/>
</dbReference>
<dbReference type="InterPro" id="IPR002547">
    <property type="entry name" value="tRNA-bd_dom"/>
</dbReference>
<feature type="binding site" evidence="15">
    <location>
        <position position="470"/>
    </location>
    <ligand>
        <name>Mg(2+)</name>
        <dbReference type="ChEBI" id="CHEBI:18420"/>
        <note>shared with alpha subunit</note>
    </ligand>
</feature>
<dbReference type="PROSITE" id="PS50886">
    <property type="entry name" value="TRBD"/>
    <property type="match status" value="1"/>
</dbReference>
<comment type="catalytic activity">
    <reaction evidence="14 15">
        <text>tRNA(Phe) + L-phenylalanine + ATP = L-phenylalanyl-tRNA(Phe) + AMP + diphosphate + H(+)</text>
        <dbReference type="Rhea" id="RHEA:19413"/>
        <dbReference type="Rhea" id="RHEA-COMP:9668"/>
        <dbReference type="Rhea" id="RHEA-COMP:9699"/>
        <dbReference type="ChEBI" id="CHEBI:15378"/>
        <dbReference type="ChEBI" id="CHEBI:30616"/>
        <dbReference type="ChEBI" id="CHEBI:33019"/>
        <dbReference type="ChEBI" id="CHEBI:58095"/>
        <dbReference type="ChEBI" id="CHEBI:78442"/>
        <dbReference type="ChEBI" id="CHEBI:78531"/>
        <dbReference type="ChEBI" id="CHEBI:456215"/>
        <dbReference type="EC" id="6.1.1.20"/>
    </reaction>
</comment>
<dbReference type="InterPro" id="IPR045060">
    <property type="entry name" value="Phe-tRNA-ligase_IIc_bsu"/>
</dbReference>
<evidence type="ECO:0000256" key="16">
    <source>
        <dbReference type="PROSITE-ProRule" id="PRU00209"/>
    </source>
</evidence>
<proteinExistence type="inferred from homology"/>
<name>A0A831X1X8_9BACT</name>
<evidence type="ECO:0000256" key="15">
    <source>
        <dbReference type="HAMAP-Rule" id="MF_00283"/>
    </source>
</evidence>
<evidence type="ECO:0000256" key="4">
    <source>
        <dbReference type="ARBA" id="ARBA00022490"/>
    </source>
</evidence>
<feature type="binding site" evidence="15">
    <location>
        <position position="466"/>
    </location>
    <ligand>
        <name>Mg(2+)</name>
        <dbReference type="ChEBI" id="CHEBI:18420"/>
        <note>shared with alpha subunit</note>
    </ligand>
</feature>
<dbReference type="Pfam" id="PF03147">
    <property type="entry name" value="FDX-ACB"/>
    <property type="match status" value="1"/>
</dbReference>
<dbReference type="SUPFAM" id="SSF50249">
    <property type="entry name" value="Nucleic acid-binding proteins"/>
    <property type="match status" value="1"/>
</dbReference>
<evidence type="ECO:0000313" key="20">
    <source>
        <dbReference type="EMBL" id="HEG92081.1"/>
    </source>
</evidence>
<keyword evidence="12 15" id="KW-0648">Protein biosynthesis</keyword>
<evidence type="ECO:0000259" key="17">
    <source>
        <dbReference type="PROSITE" id="PS50886"/>
    </source>
</evidence>
<evidence type="ECO:0000256" key="5">
    <source>
        <dbReference type="ARBA" id="ARBA00022555"/>
    </source>
</evidence>
<dbReference type="EMBL" id="DSIY01000272">
    <property type="protein sequence ID" value="HEG92081.1"/>
    <property type="molecule type" value="Genomic_DNA"/>
</dbReference>
<comment type="subcellular location">
    <subcellularLocation>
        <location evidence="1 15">Cytoplasm</location>
    </subcellularLocation>
</comment>
<accession>A0A831X1X8</accession>
<dbReference type="AlphaFoldDB" id="A0A831X1X8"/>
<dbReference type="EC" id="6.1.1.20" evidence="15"/>
<feature type="domain" description="B5" evidence="19">
    <location>
        <begin position="403"/>
        <end position="482"/>
    </location>
</feature>
<dbReference type="PANTHER" id="PTHR10947">
    <property type="entry name" value="PHENYLALANYL-TRNA SYNTHETASE BETA CHAIN AND LEUCINE-RICH REPEAT-CONTAINING PROTEIN 47"/>
    <property type="match status" value="1"/>
</dbReference>
<dbReference type="InterPro" id="IPR009061">
    <property type="entry name" value="DNA-bd_dom_put_sf"/>
</dbReference>
<evidence type="ECO:0000259" key="18">
    <source>
        <dbReference type="PROSITE" id="PS51447"/>
    </source>
</evidence>
<evidence type="ECO:0000256" key="1">
    <source>
        <dbReference type="ARBA" id="ARBA00004496"/>
    </source>
</evidence>
<dbReference type="GO" id="GO:0004826">
    <property type="term" value="F:phenylalanine-tRNA ligase activity"/>
    <property type="evidence" value="ECO:0007669"/>
    <property type="project" value="UniProtKB-UniRule"/>
</dbReference>
<dbReference type="InterPro" id="IPR005121">
    <property type="entry name" value="Fdx_antiC-bd"/>
</dbReference>
<dbReference type="SMART" id="SM00896">
    <property type="entry name" value="FDX-ACB"/>
    <property type="match status" value="1"/>
</dbReference>
<evidence type="ECO:0000256" key="11">
    <source>
        <dbReference type="ARBA" id="ARBA00022884"/>
    </source>
</evidence>
<dbReference type="NCBIfam" id="TIGR00472">
    <property type="entry name" value="pheT_bact"/>
    <property type="match status" value="1"/>
</dbReference>
<dbReference type="SUPFAM" id="SSF55681">
    <property type="entry name" value="Class II aaRS and biotin synthetases"/>
    <property type="match status" value="1"/>
</dbReference>
<evidence type="ECO:0000256" key="8">
    <source>
        <dbReference type="ARBA" id="ARBA00022741"/>
    </source>
</evidence>
<dbReference type="Gene3D" id="3.50.40.10">
    <property type="entry name" value="Phenylalanyl-trna Synthetase, Chain B, domain 3"/>
    <property type="match status" value="1"/>
</dbReference>
<dbReference type="InterPro" id="IPR004532">
    <property type="entry name" value="Phe-tRNA-ligase_IIc_bsu_bact"/>
</dbReference>
<feature type="domain" description="TRNA-binding" evidence="17">
    <location>
        <begin position="39"/>
        <end position="154"/>
    </location>
</feature>
<evidence type="ECO:0000256" key="13">
    <source>
        <dbReference type="ARBA" id="ARBA00023146"/>
    </source>
</evidence>